<dbReference type="AlphaFoldDB" id="A0AAU7NWI1"/>
<gene>
    <name evidence="1" type="ORF">Q9L42_004630</name>
</gene>
<dbReference type="EMBL" id="CP157743">
    <property type="protein sequence ID" value="XBS21415.1"/>
    <property type="molecule type" value="Genomic_DNA"/>
</dbReference>
<dbReference type="RefSeq" id="WP_349432085.1">
    <property type="nucleotide sequence ID" value="NZ_CP157743.1"/>
</dbReference>
<name>A0AAU7NWI1_9GAMM</name>
<reference evidence="1 2" key="1">
    <citation type="journal article" date="2024" name="Microbiology">
        <title>Methylomarinum rosea sp. nov., a novel halophilic methanotrophic bacterium from the hypersaline Lake Elton.</title>
        <authorList>
            <person name="Suleimanov R.Z."/>
            <person name="Oshkin I.Y."/>
            <person name="Danilova O.V."/>
            <person name="Suzina N.E."/>
            <person name="Dedysh S.N."/>
        </authorList>
    </citation>
    <scope>NUCLEOTIDE SEQUENCE [LARGE SCALE GENOMIC DNA]</scope>
    <source>
        <strain evidence="1 2">Ch1-1</strain>
    </source>
</reference>
<protein>
    <recommendedName>
        <fullName evidence="3">Replication initiation protein</fullName>
    </recommendedName>
</protein>
<sequence length="284" mass="33223">MTYYTPLKYDQTLFLERRAAFLRRKREIQKCEDSRRKPSRKTKLKNRRTLEAMQAVVKLEKAKKKGKPVCINIRHITSRIPMVQKWQYLDECNKVFFYQLALENAEKRGGGLKLTPFTFNASNELVGAFYRQKTKKLADFLRDHITEALKGLNRPVEYYFVIETAGRGKLHLQGAMLIAEPEQSLIRKALAKVNRKMTTGEKRSFLEWGLNSRNETINAYGNLYATLNWADYNLKEYRRNMLGYSLKNVTASSAPMTRLAKEYHARFRQLKKQSKLPAHCAHYA</sequence>
<keyword evidence="2" id="KW-1185">Reference proteome</keyword>
<organism evidence="1 2">
    <name type="scientific">Methylomarinum roseum</name>
    <dbReference type="NCBI Taxonomy" id="3067653"/>
    <lineage>
        <taxon>Bacteria</taxon>
        <taxon>Pseudomonadati</taxon>
        <taxon>Pseudomonadota</taxon>
        <taxon>Gammaproteobacteria</taxon>
        <taxon>Methylococcales</taxon>
        <taxon>Methylococcaceae</taxon>
        <taxon>Methylomarinum</taxon>
    </lineage>
</organism>
<proteinExistence type="predicted"/>
<evidence type="ECO:0000313" key="2">
    <source>
        <dbReference type="Proteomes" id="UP001225378"/>
    </source>
</evidence>
<evidence type="ECO:0008006" key="3">
    <source>
        <dbReference type="Google" id="ProtNLM"/>
    </source>
</evidence>
<dbReference type="Proteomes" id="UP001225378">
    <property type="component" value="Chromosome"/>
</dbReference>
<accession>A0AAU7NWI1</accession>
<evidence type="ECO:0000313" key="1">
    <source>
        <dbReference type="EMBL" id="XBS21415.1"/>
    </source>
</evidence>
<dbReference type="KEGG" id="mech:Q9L42_004630"/>